<dbReference type="GO" id="GO:0003887">
    <property type="term" value="F:DNA-directed DNA polymerase activity"/>
    <property type="evidence" value="ECO:0007669"/>
    <property type="project" value="UniProtKB-EC"/>
</dbReference>
<dbReference type="Pfam" id="PF02811">
    <property type="entry name" value="PHP"/>
    <property type="match status" value="1"/>
</dbReference>
<accession>A0ABR7FPR8</accession>
<evidence type="ECO:0000256" key="7">
    <source>
        <dbReference type="ARBA" id="ARBA00025611"/>
    </source>
</evidence>
<evidence type="ECO:0000256" key="4">
    <source>
        <dbReference type="ARBA" id="ARBA00022695"/>
    </source>
</evidence>
<dbReference type="InterPro" id="IPR040982">
    <property type="entry name" value="DNA_pol3_finger"/>
</dbReference>
<proteinExistence type="predicted"/>
<name>A0ABR7FPR8_9FIRM</name>
<feature type="coiled-coil region" evidence="9">
    <location>
        <begin position="140"/>
        <end position="199"/>
    </location>
</feature>
<protein>
    <recommendedName>
        <fullName evidence="2">DNA-directed DNA polymerase</fullName>
        <ecNumber evidence="2">2.7.7.7</ecNumber>
    </recommendedName>
</protein>
<feature type="domain" description="Polymerase/histidinol phosphatase N-terminal" evidence="10">
    <location>
        <begin position="6"/>
        <end position="73"/>
    </location>
</feature>
<dbReference type="CDD" id="cd04485">
    <property type="entry name" value="DnaE_OBF"/>
    <property type="match status" value="1"/>
</dbReference>
<comment type="subcellular location">
    <subcellularLocation>
        <location evidence="1">Cytoplasm</location>
    </subcellularLocation>
</comment>
<evidence type="ECO:0000256" key="6">
    <source>
        <dbReference type="ARBA" id="ARBA00022932"/>
    </source>
</evidence>
<sequence length="1352" mass="153893">MSVKHGLLHNHTYHSLNDGAMSVTALVRRAKDLGAPAVALTDHGTLTGVFSFLKECKKEGILGIPGVETYVLNEVTGQASHLILMARNYQGLKSIIKAVTESYREIEDIRSPRMKKAVIEQFFRGNENVIATSACVGGVLGSILKQNEKLETSIDSLKKRQKKYSDPKMSTVPKNMELAKHEKEELERLLTDRKEIEKLSKRKFAVKERTLKKLEGEEKEVFEKKLKKEKDETAMAKKVLPEIKSRINKKRSQIRLLEKRIKEETISNENHRMLEEKIFKLQQKMKTEEELYEKAKEELRYYRNIFPYFYVEVQNHGYPEEKEIFQALAKAAREESVPVVAANDAHMAMDSDDEFLRRQLSFSLRFGKWNPLTDCDRELYLKSDEELEEALSAILPKDIVEEAMENVGTIVRSVHVEIPQEKHYPVFPDAKNQLFKLAVKGKETRFPNGNGWNEQYEERLDYELGIIDKLGYNDYLCCVEDLLTVGRKLGHLSKDDLEALNMHMDQMTETEVHTFLDRHDSQVGYTIGPGRGSGAGSLVNYLIGITNLDPIQYGLIFERFLNPDRVSPPDIDSDIAKGVRDTLIHYIRVKYGKDAVCGIYTKGTRGAKKSVDDAARMLVDRYDDTSYYTKAEKVKLEIGDELGTTINPGGKSCGEKLKEAFKEDEKAMEILHYALLLEDTIASHGLHAAGVIISDTENVSDYVPLEYNAAKGTWASQTDKAESEEWGLLKIDMLGLKNLDILTDCQRRVFRRHGISIDFDQLPFEPEVFSEIFAKGNTFGVFQFESDGMKKMLREFQPENFEDVILLIACYRPGPMSFIPEMIEVKHGRKKASYLTPELKPILKDTYAAIVYQEQVMEIFMQLAGYSFGQADLVRRAMSKKKEDVLNAERASFIHGDSNRGIVGCVARGISEEIADQLFDQMTDFAKYAFNRSHAAAYAKTSYLTAWSKFHYPTEFLTAVLNIAEKQEKVTAIIEECRRIGIKILPPDINRSGLDFLDVSDHEILYGLKMIRNVKSASEAILIARNEKPFQGFKDFFLRGIDKKDVVESLIYSGAFDCFIENRMALIKGFEEMKNLAKKLGEKERNLKAKKTELAKMEEEGFYKTDRSMMKKHDTLLDAIKRTQKAYHLLEDSFHAYTFQQHLPESLRIKLKNERASVGAYLSGHPMDEYPDHEKLGTVLIQDVIFHSDSKIRVMGIVENLVFRNRKADGAPMAFFNLSDATGSIPCCCFTKAFSKYGELLSEGEALIANGKILSDQAAGDSTQEVVKINIFDLKEIAPLKKPIVISIPDVIIWQMELYPLLQKFLDGKGHPLILYDRVFGQFREAAFRVSPEILAEDLCEGCFFLKNAGTK</sequence>
<evidence type="ECO:0000256" key="5">
    <source>
        <dbReference type="ARBA" id="ARBA00022705"/>
    </source>
</evidence>
<dbReference type="RefSeq" id="WP_024727378.1">
    <property type="nucleotide sequence ID" value="NZ_JACOOS010000005.1"/>
</dbReference>
<evidence type="ECO:0000313" key="11">
    <source>
        <dbReference type="EMBL" id="MBC5677207.1"/>
    </source>
</evidence>
<dbReference type="Pfam" id="PF14579">
    <property type="entry name" value="HHH_6"/>
    <property type="match status" value="1"/>
</dbReference>
<dbReference type="InterPro" id="IPR016195">
    <property type="entry name" value="Pol/histidinol_Pase-like"/>
</dbReference>
<dbReference type="Gene3D" id="3.20.20.140">
    <property type="entry name" value="Metal-dependent hydrolases"/>
    <property type="match status" value="2"/>
</dbReference>
<dbReference type="Pfam" id="PF17657">
    <property type="entry name" value="DNA_pol3_finger"/>
    <property type="match status" value="1"/>
</dbReference>
<keyword evidence="4 11" id="KW-0548">Nucleotidyltransferase</keyword>
<dbReference type="InterPro" id="IPR011708">
    <property type="entry name" value="DNA_pol3_alpha_NTPase_dom"/>
</dbReference>
<keyword evidence="5" id="KW-0235">DNA replication</keyword>
<dbReference type="Gene3D" id="1.10.150.870">
    <property type="match status" value="1"/>
</dbReference>
<dbReference type="Pfam" id="PF01336">
    <property type="entry name" value="tRNA_anti-codon"/>
    <property type="match status" value="1"/>
</dbReference>
<comment type="function">
    <text evidence="7">DNA polymerase III is a complex, multichain enzyme responsible for most of the replicative synthesis in bacteria. This DNA polymerase also exhibits 3' to 5' exonuclease activity. The alpha chain is the DNA polymerase.</text>
</comment>
<dbReference type="Proteomes" id="UP000635828">
    <property type="component" value="Unassembled WGS sequence"/>
</dbReference>
<evidence type="ECO:0000256" key="8">
    <source>
        <dbReference type="ARBA" id="ARBA00049244"/>
    </source>
</evidence>
<feature type="coiled-coil region" evidence="9">
    <location>
        <begin position="1070"/>
        <end position="1100"/>
    </location>
</feature>
<evidence type="ECO:0000256" key="9">
    <source>
        <dbReference type="SAM" id="Coils"/>
    </source>
</evidence>
<gene>
    <name evidence="11" type="primary">dnaE</name>
    <name evidence="11" type="ORF">H8S22_06175</name>
</gene>
<evidence type="ECO:0000313" key="12">
    <source>
        <dbReference type="Proteomes" id="UP000635828"/>
    </source>
</evidence>
<dbReference type="Pfam" id="PF07733">
    <property type="entry name" value="DNA_pol3_alpha"/>
    <property type="match status" value="2"/>
</dbReference>
<evidence type="ECO:0000256" key="1">
    <source>
        <dbReference type="ARBA" id="ARBA00004496"/>
    </source>
</evidence>
<evidence type="ECO:0000256" key="3">
    <source>
        <dbReference type="ARBA" id="ARBA00022679"/>
    </source>
</evidence>
<dbReference type="InterPro" id="IPR003141">
    <property type="entry name" value="Pol/His_phosphatase_N"/>
</dbReference>
<dbReference type="InterPro" id="IPR004013">
    <property type="entry name" value="PHP_dom"/>
</dbReference>
<dbReference type="InterPro" id="IPR029460">
    <property type="entry name" value="DNAPol_HHH"/>
</dbReference>
<dbReference type="EMBL" id="JACOOS010000005">
    <property type="protein sequence ID" value="MBC5677207.1"/>
    <property type="molecule type" value="Genomic_DNA"/>
</dbReference>
<dbReference type="SMART" id="SM00481">
    <property type="entry name" value="POLIIIAc"/>
    <property type="match status" value="1"/>
</dbReference>
<dbReference type="EC" id="2.7.7.7" evidence="2"/>
<dbReference type="NCBIfam" id="TIGR00594">
    <property type="entry name" value="polc"/>
    <property type="match status" value="1"/>
</dbReference>
<evidence type="ECO:0000256" key="2">
    <source>
        <dbReference type="ARBA" id="ARBA00012417"/>
    </source>
</evidence>
<keyword evidence="3 11" id="KW-0808">Transferase</keyword>
<keyword evidence="6" id="KW-0239">DNA-directed DNA polymerase</keyword>
<organism evidence="11 12">
    <name type="scientific">Anaerostipes hominis</name>
    <name type="common">ex Liu et al. 2021</name>
    <dbReference type="NCBI Taxonomy" id="2763018"/>
    <lineage>
        <taxon>Bacteria</taxon>
        <taxon>Bacillati</taxon>
        <taxon>Bacillota</taxon>
        <taxon>Clostridia</taxon>
        <taxon>Lachnospirales</taxon>
        <taxon>Lachnospiraceae</taxon>
        <taxon>Anaerostipes</taxon>
    </lineage>
</organism>
<comment type="catalytic activity">
    <reaction evidence="8">
        <text>DNA(n) + a 2'-deoxyribonucleoside 5'-triphosphate = DNA(n+1) + diphosphate</text>
        <dbReference type="Rhea" id="RHEA:22508"/>
        <dbReference type="Rhea" id="RHEA-COMP:17339"/>
        <dbReference type="Rhea" id="RHEA-COMP:17340"/>
        <dbReference type="ChEBI" id="CHEBI:33019"/>
        <dbReference type="ChEBI" id="CHEBI:61560"/>
        <dbReference type="ChEBI" id="CHEBI:173112"/>
        <dbReference type="EC" id="2.7.7.7"/>
    </reaction>
</comment>
<dbReference type="InterPro" id="IPR004805">
    <property type="entry name" value="DnaE2/DnaE/PolC"/>
</dbReference>
<keyword evidence="12" id="KW-1185">Reference proteome</keyword>
<dbReference type="SUPFAM" id="SSF89550">
    <property type="entry name" value="PHP domain-like"/>
    <property type="match status" value="1"/>
</dbReference>
<feature type="coiled-coil region" evidence="9">
    <location>
        <begin position="240"/>
        <end position="305"/>
    </location>
</feature>
<dbReference type="PANTHER" id="PTHR32294:SF0">
    <property type="entry name" value="DNA POLYMERASE III SUBUNIT ALPHA"/>
    <property type="match status" value="1"/>
</dbReference>
<keyword evidence="9" id="KW-0175">Coiled coil</keyword>
<dbReference type="InterPro" id="IPR004365">
    <property type="entry name" value="NA-bd_OB_tRNA"/>
</dbReference>
<reference evidence="11 12" key="1">
    <citation type="submission" date="2020-08" db="EMBL/GenBank/DDBJ databases">
        <title>Genome public.</title>
        <authorList>
            <person name="Liu C."/>
            <person name="Sun Q."/>
        </authorList>
    </citation>
    <scope>NUCLEOTIDE SEQUENCE [LARGE SCALE GENOMIC DNA]</scope>
    <source>
        <strain evidence="11 12">NSJ-7</strain>
    </source>
</reference>
<dbReference type="PANTHER" id="PTHR32294">
    <property type="entry name" value="DNA POLYMERASE III SUBUNIT ALPHA"/>
    <property type="match status" value="1"/>
</dbReference>
<comment type="caution">
    <text evidence="11">The sequence shown here is derived from an EMBL/GenBank/DDBJ whole genome shotgun (WGS) entry which is preliminary data.</text>
</comment>
<evidence type="ECO:0000259" key="10">
    <source>
        <dbReference type="SMART" id="SM00481"/>
    </source>
</evidence>